<comment type="pathway">
    <text evidence="1">Metabolic intermediate metabolism; (S)-3-hydroxy-3-methylglutaryl-CoA degradation; acetoacetate from (S)-3-hydroxy-3-methylglutaryl-CoA: step 1/1.</text>
</comment>
<dbReference type="CDD" id="cd07938">
    <property type="entry name" value="DRE_TIM_HMGL"/>
    <property type="match status" value="1"/>
</dbReference>
<dbReference type="AlphaFoldDB" id="A0A1V6PFX3"/>
<dbReference type="NCBIfam" id="NF004283">
    <property type="entry name" value="PRK05692.1"/>
    <property type="match status" value="1"/>
</dbReference>
<dbReference type="GO" id="GO:0006552">
    <property type="term" value="P:L-leucine catabolic process"/>
    <property type="evidence" value="ECO:0007669"/>
    <property type="project" value="TreeGrafter"/>
</dbReference>
<comment type="similarity">
    <text evidence="2">Belongs to the HMG-CoA lyase family.</text>
</comment>
<dbReference type="PANTHER" id="PTHR42738">
    <property type="entry name" value="HYDROXYMETHYLGLUTARYL-COA LYASE"/>
    <property type="match status" value="1"/>
</dbReference>
<keyword evidence="4" id="KW-0479">Metal-binding</keyword>
<dbReference type="Gene3D" id="3.20.20.70">
    <property type="entry name" value="Aldolase class I"/>
    <property type="match status" value="1"/>
</dbReference>
<dbReference type="EMBL" id="MDYL01000005">
    <property type="protein sequence ID" value="OQD75941.1"/>
    <property type="molecule type" value="Genomic_DNA"/>
</dbReference>
<dbReference type="InterPro" id="IPR043594">
    <property type="entry name" value="HMGL"/>
</dbReference>
<dbReference type="OMA" id="GVANVWE"/>
<dbReference type="GO" id="GO:0004419">
    <property type="term" value="F:hydroxymethylglutaryl-CoA lyase activity"/>
    <property type="evidence" value="ECO:0007669"/>
    <property type="project" value="UniProtKB-EC"/>
</dbReference>
<evidence type="ECO:0000256" key="3">
    <source>
        <dbReference type="ARBA" id="ARBA00012910"/>
    </source>
</evidence>
<evidence type="ECO:0000313" key="10">
    <source>
        <dbReference type="Proteomes" id="UP000191522"/>
    </source>
</evidence>
<protein>
    <recommendedName>
        <fullName evidence="3">hydroxymethylglutaryl-CoA lyase</fullName>
        <ecNumber evidence="3">4.1.3.4</ecNumber>
    </recommendedName>
</protein>
<dbReference type="Proteomes" id="UP000191522">
    <property type="component" value="Unassembled WGS sequence"/>
</dbReference>
<evidence type="ECO:0000259" key="8">
    <source>
        <dbReference type="PROSITE" id="PS50991"/>
    </source>
</evidence>
<gene>
    <name evidence="9" type="ORF">PENDEC_c005G05436</name>
</gene>
<dbReference type="SUPFAM" id="SSF51569">
    <property type="entry name" value="Aldolase"/>
    <property type="match status" value="1"/>
</dbReference>
<dbReference type="GO" id="GO:0046951">
    <property type="term" value="P:ketone body biosynthetic process"/>
    <property type="evidence" value="ECO:0007669"/>
    <property type="project" value="TreeGrafter"/>
</dbReference>
<dbReference type="FunFam" id="3.20.20.70:FF:000201">
    <property type="entry name" value="Hydroxymethylglutaryl-CoA lyase"/>
    <property type="match status" value="1"/>
</dbReference>
<dbReference type="EC" id="4.1.3.4" evidence="3"/>
<feature type="domain" description="Pyruvate carboxyltransferase" evidence="8">
    <location>
        <begin position="9"/>
        <end position="282"/>
    </location>
</feature>
<evidence type="ECO:0000256" key="4">
    <source>
        <dbReference type="ARBA" id="ARBA00022723"/>
    </source>
</evidence>
<accession>A0A1V6PFX3</accession>
<evidence type="ECO:0000256" key="2">
    <source>
        <dbReference type="ARBA" id="ARBA00009405"/>
    </source>
</evidence>
<evidence type="ECO:0000256" key="5">
    <source>
        <dbReference type="ARBA" id="ARBA00023239"/>
    </source>
</evidence>
<sequence>MEVQSIPSVRIVEVGPRDGLQNIQESIPTATKLELIRRLESTGLNTIELTSVVSPRVIPQLADCRDILGDSMVKQLMSKSHLRLPVLVPNVKGLDIAVQHGVKEIAVFISATEGFSKANINCTVEQGIERARNVASLAWKSNIAVRGYVSCIFADPYNGPTPPAAVLRCVKELLGAGCYEVSLGDTLGKGSPSNVRTLINYLVSNDVPLGKLAGHFHNTNGQAMANVWEAYNCGLRVFDSSIAGLGGCPFAKGAKGNVASGDLVYMFHNAGIRTGIDLSKLVEMGVWIAEQLSRPNSSRAGTALAVTSKAMSNAKGKHSQDPSLQWDAASQTEGLQLCRPGGNFQIVKHLALSLPSTANSSAPDWNASCARQLNQRRPV</sequence>
<organism evidence="9 10">
    <name type="scientific">Penicillium decumbens</name>
    <dbReference type="NCBI Taxonomy" id="69771"/>
    <lineage>
        <taxon>Eukaryota</taxon>
        <taxon>Fungi</taxon>
        <taxon>Dikarya</taxon>
        <taxon>Ascomycota</taxon>
        <taxon>Pezizomycotina</taxon>
        <taxon>Eurotiomycetes</taxon>
        <taxon>Eurotiomycetidae</taxon>
        <taxon>Eurotiales</taxon>
        <taxon>Aspergillaceae</taxon>
        <taxon>Penicillium</taxon>
    </lineage>
</organism>
<comment type="caution">
    <text evidence="9">The sequence shown here is derived from an EMBL/GenBank/DDBJ whole genome shotgun (WGS) entry which is preliminary data.</text>
</comment>
<dbReference type="InterPro" id="IPR013785">
    <property type="entry name" value="Aldolase_TIM"/>
</dbReference>
<evidence type="ECO:0000313" key="9">
    <source>
        <dbReference type="EMBL" id="OQD75941.1"/>
    </source>
</evidence>
<dbReference type="STRING" id="69771.A0A1V6PFX3"/>
<dbReference type="UniPathway" id="UPA00896">
    <property type="reaction ID" value="UER00863"/>
</dbReference>
<proteinExistence type="inferred from homology"/>
<dbReference type="PROSITE" id="PS50991">
    <property type="entry name" value="PYR_CT"/>
    <property type="match status" value="1"/>
</dbReference>
<keyword evidence="10" id="KW-1185">Reference proteome</keyword>
<keyword evidence="5" id="KW-0456">Lyase</keyword>
<dbReference type="InterPro" id="IPR000891">
    <property type="entry name" value="PYR_CT"/>
</dbReference>
<dbReference type="PANTHER" id="PTHR42738:SF17">
    <property type="entry name" value="HYDROXYMETHYLGLUTARYL-COA LYASE"/>
    <property type="match status" value="1"/>
</dbReference>
<dbReference type="Pfam" id="PF00682">
    <property type="entry name" value="HMGL-like"/>
    <property type="match status" value="1"/>
</dbReference>
<dbReference type="OrthoDB" id="10253869at2759"/>
<reference evidence="10" key="1">
    <citation type="journal article" date="2017" name="Nat. Microbiol.">
        <title>Global analysis of biosynthetic gene clusters reveals vast potential of secondary metabolite production in Penicillium species.</title>
        <authorList>
            <person name="Nielsen J.C."/>
            <person name="Grijseels S."/>
            <person name="Prigent S."/>
            <person name="Ji B."/>
            <person name="Dainat J."/>
            <person name="Nielsen K.F."/>
            <person name="Frisvad J.C."/>
            <person name="Workman M."/>
            <person name="Nielsen J."/>
        </authorList>
    </citation>
    <scope>NUCLEOTIDE SEQUENCE [LARGE SCALE GENOMIC DNA]</scope>
    <source>
        <strain evidence="10">IBT 11843</strain>
    </source>
</reference>
<evidence type="ECO:0000256" key="1">
    <source>
        <dbReference type="ARBA" id="ARBA00005143"/>
    </source>
</evidence>
<evidence type="ECO:0000256" key="7">
    <source>
        <dbReference type="SAM" id="MobiDB-lite"/>
    </source>
</evidence>
<comment type="catalytic activity">
    <reaction evidence="6">
        <text>(3S)-3-hydroxy-3-methylglutaryl-CoA = acetoacetate + acetyl-CoA</text>
        <dbReference type="Rhea" id="RHEA:24404"/>
        <dbReference type="ChEBI" id="CHEBI:13705"/>
        <dbReference type="ChEBI" id="CHEBI:43074"/>
        <dbReference type="ChEBI" id="CHEBI:57288"/>
        <dbReference type="EC" id="4.1.3.4"/>
    </reaction>
</comment>
<dbReference type="GO" id="GO:0046872">
    <property type="term" value="F:metal ion binding"/>
    <property type="evidence" value="ECO:0007669"/>
    <property type="project" value="UniProtKB-KW"/>
</dbReference>
<evidence type="ECO:0000256" key="6">
    <source>
        <dbReference type="ARBA" id="ARBA00049877"/>
    </source>
</evidence>
<feature type="region of interest" description="Disordered" evidence="7">
    <location>
        <begin position="358"/>
        <end position="379"/>
    </location>
</feature>
<name>A0A1V6PFX3_PENDC</name>